<reference evidence="2" key="1">
    <citation type="journal article" date="2014" name="Nat. Genet.">
        <title>Genome and transcriptome of the porcine whipworm Trichuris suis.</title>
        <authorList>
            <person name="Jex A.R."/>
            <person name="Nejsum P."/>
            <person name="Schwarz E.M."/>
            <person name="Hu L."/>
            <person name="Young N.D."/>
            <person name="Hall R.S."/>
            <person name="Korhonen P.K."/>
            <person name="Liao S."/>
            <person name="Thamsborg S."/>
            <person name="Xia J."/>
            <person name="Xu P."/>
            <person name="Wang S."/>
            <person name="Scheerlinck J.P."/>
            <person name="Hofmann A."/>
            <person name="Sternberg P.W."/>
            <person name="Wang J."/>
            <person name="Gasser R.B."/>
        </authorList>
    </citation>
    <scope>NUCLEOTIDE SEQUENCE [LARGE SCALE GENOMIC DNA]</scope>
    <source>
        <strain evidence="2">DCEP-RM93F</strain>
    </source>
</reference>
<organism evidence="2">
    <name type="scientific">Trichuris suis</name>
    <name type="common">pig whipworm</name>
    <dbReference type="NCBI Taxonomy" id="68888"/>
    <lineage>
        <taxon>Eukaryota</taxon>
        <taxon>Metazoa</taxon>
        <taxon>Ecdysozoa</taxon>
        <taxon>Nematoda</taxon>
        <taxon>Enoplea</taxon>
        <taxon>Dorylaimia</taxon>
        <taxon>Trichinellida</taxon>
        <taxon>Trichuridae</taxon>
        <taxon>Trichuris</taxon>
    </lineage>
</organism>
<dbReference type="EMBL" id="KL367600">
    <property type="protein sequence ID" value="KFD62235.1"/>
    <property type="molecule type" value="Genomic_DNA"/>
</dbReference>
<dbReference type="Pfam" id="PF10551">
    <property type="entry name" value="MULE"/>
    <property type="match status" value="1"/>
</dbReference>
<proteinExistence type="predicted"/>
<accession>A0A085MYD9</accession>
<name>A0A085MYD9_9BILA</name>
<dbReference type="Proteomes" id="UP000030758">
    <property type="component" value="Unassembled WGS sequence"/>
</dbReference>
<protein>
    <recommendedName>
        <fullName evidence="1">MULE transposase domain-containing protein</fullName>
    </recommendedName>
</protein>
<dbReference type="InterPro" id="IPR018289">
    <property type="entry name" value="MULE_transposase_dom"/>
</dbReference>
<sequence>MFSFAPLLFQQVYVLLAEREGFVFPVLYTLLPDKREATYRRMLTTVKEIWPQLVLEHIFVDFEKAAINAAPATLSAAQILGCFFHLVRNLTKQLAEQGLLTTYNTDAPFALSARMIASLTFVSPSHLDAAVEALWDELPLDVHPILEWFERTYMGCWRRSDGRGPAIFPPSVWSVYESTLMGADQANKFAQAAHRRIRSDFGGDHPTLWKFVDGLRRVHAGRDQHYEEYIRGDEPPHLLVCFSVALVICFVPIECTFVTCGAARAVANPADKRVCGMRKTAFITQLDFLKVSEYTVEFDYPERLRNGKPEEFYT</sequence>
<feature type="domain" description="MULE transposase" evidence="1">
    <location>
        <begin position="14"/>
        <end position="89"/>
    </location>
</feature>
<gene>
    <name evidence="2" type="ORF">M514_12177</name>
</gene>
<dbReference type="AlphaFoldDB" id="A0A085MYD9"/>
<evidence type="ECO:0000313" key="2">
    <source>
        <dbReference type="EMBL" id="KFD62235.1"/>
    </source>
</evidence>
<evidence type="ECO:0000259" key="1">
    <source>
        <dbReference type="Pfam" id="PF10551"/>
    </source>
</evidence>